<evidence type="ECO:0000313" key="13">
    <source>
        <dbReference type="Proteomes" id="UP000427373"/>
    </source>
</evidence>
<evidence type="ECO:0000259" key="10">
    <source>
        <dbReference type="Pfam" id="PF18195"/>
    </source>
</evidence>
<keyword evidence="4 5" id="KW-0648">Protein biosynthesis</keyword>
<dbReference type="InterPro" id="IPR006034">
    <property type="entry name" value="Asparaginase/glutaminase-like"/>
</dbReference>
<dbReference type="Gene3D" id="3.40.50.1170">
    <property type="entry name" value="L-asparaginase, N-terminal domain"/>
    <property type="match status" value="1"/>
</dbReference>
<keyword evidence="1 5" id="KW-0436">Ligase</keyword>
<dbReference type="InterPro" id="IPR027474">
    <property type="entry name" value="L-asparaginase_N"/>
</dbReference>
<keyword evidence="2 5" id="KW-0547">Nucleotide-binding</keyword>
<dbReference type="GO" id="GO:0005524">
    <property type="term" value="F:ATP binding"/>
    <property type="evidence" value="ECO:0007669"/>
    <property type="project" value="UniProtKB-KW"/>
</dbReference>
<gene>
    <name evidence="5 12" type="primary">gatD</name>
    <name evidence="12" type="ORF">D1869_07325</name>
    <name evidence="11" type="ORF">HNQ62_000264</name>
</gene>
<dbReference type="Pfam" id="PF17763">
    <property type="entry name" value="Asparaginase_C"/>
    <property type="match status" value="1"/>
</dbReference>
<dbReference type="CDD" id="cd08962">
    <property type="entry name" value="GatD"/>
    <property type="match status" value="1"/>
</dbReference>
<dbReference type="PRINTS" id="PR00139">
    <property type="entry name" value="ASNGLNASE"/>
</dbReference>
<evidence type="ECO:0000256" key="3">
    <source>
        <dbReference type="ARBA" id="ARBA00022840"/>
    </source>
</evidence>
<keyword evidence="13" id="KW-1185">Reference proteome</keyword>
<dbReference type="InterPro" id="IPR027475">
    <property type="entry name" value="Asparaginase/glutaminase_AS2"/>
</dbReference>
<dbReference type="OrthoDB" id="371959at2157"/>
<evidence type="ECO:0000256" key="5">
    <source>
        <dbReference type="HAMAP-Rule" id="MF_00586"/>
    </source>
</evidence>
<dbReference type="GeneID" id="42801046"/>
<evidence type="ECO:0000256" key="7">
    <source>
        <dbReference type="RuleBase" id="RU004457"/>
    </source>
</evidence>
<evidence type="ECO:0000313" key="14">
    <source>
        <dbReference type="Proteomes" id="UP000582213"/>
    </source>
</evidence>
<dbReference type="PIRSF" id="PIRSF500175">
    <property type="entry name" value="Glu_ADT_D"/>
    <property type="match status" value="1"/>
</dbReference>
<sequence length="448" mass="50205">MLEGYRGKALEFLSSHNVDVGDLIELQKDGLSIKGVVMPSYSKEDDIIVIKLDNGYNIGVSISGISNFKLVEKKRQNIQVSKGEQKPLKEKSEVKIISTGGTIVSKVEYETGAVRPALTTEEIINFMPEINEIAKIDAEVLFSILSENMKPEYWIKIAESAKKALDEGNLGVVIAHGTDTMAYTASALAFSFKSLTGPIVLVGSQRSSDRPSSDSPINLYSAILVAKNSPFAEVTINMHGESSDTYTLVHRGVKVRKMHTSRRDAFQSINDIPLAKVFWKEKEIKLLRDDYIKRKEENALDAKFDTRVFLLKYYPGINPEIIEYLISSGIRGIIVEGTGLGHTSTEFVDYFKKATKDGVFIGMTSQCLFGRVNMNVYTTGRLLQESGVTPLEDMLPETALVKLMWVLAHESDLDKIRSLMLTNFVGEINYRHVPEYFPRWFHDGIRLQ</sequence>
<dbReference type="GO" id="GO:0006412">
    <property type="term" value="P:translation"/>
    <property type="evidence" value="ECO:0007669"/>
    <property type="project" value="UniProtKB-UniRule"/>
</dbReference>
<dbReference type="GO" id="GO:0016740">
    <property type="term" value="F:transferase activity"/>
    <property type="evidence" value="ECO:0007669"/>
    <property type="project" value="UniProtKB-KW"/>
</dbReference>
<dbReference type="GO" id="GO:0004067">
    <property type="term" value="F:asparaginase activity"/>
    <property type="evidence" value="ECO:0007669"/>
    <property type="project" value="UniProtKB-UniRule"/>
</dbReference>
<dbReference type="Proteomes" id="UP000582213">
    <property type="component" value="Unassembled WGS sequence"/>
</dbReference>
<dbReference type="PROSITE" id="PS51732">
    <property type="entry name" value="ASN_GLN_ASE_3"/>
    <property type="match status" value="1"/>
</dbReference>
<dbReference type="RefSeq" id="WP_156014544.1">
    <property type="nucleotide sequence ID" value="NZ_CP045484.1"/>
</dbReference>
<dbReference type="Pfam" id="PF18195">
    <property type="entry name" value="GatD_N"/>
    <property type="match status" value="1"/>
</dbReference>
<evidence type="ECO:0000256" key="2">
    <source>
        <dbReference type="ARBA" id="ARBA00022741"/>
    </source>
</evidence>
<dbReference type="NCBIfam" id="TIGR00519">
    <property type="entry name" value="asnASE_I"/>
    <property type="match status" value="1"/>
</dbReference>
<organism evidence="12 13">
    <name type="scientific">Sulfurisphaera ohwakuensis</name>
    <dbReference type="NCBI Taxonomy" id="69656"/>
    <lineage>
        <taxon>Archaea</taxon>
        <taxon>Thermoproteota</taxon>
        <taxon>Thermoprotei</taxon>
        <taxon>Sulfolobales</taxon>
        <taxon>Sulfolobaceae</taxon>
        <taxon>Sulfurisphaera</taxon>
    </lineage>
</organism>
<feature type="active site" evidence="5 6">
    <location>
        <position position="178"/>
    </location>
</feature>
<evidence type="ECO:0000313" key="11">
    <source>
        <dbReference type="EMBL" id="MBB5252546.1"/>
    </source>
</evidence>
<dbReference type="InterPro" id="IPR027473">
    <property type="entry name" value="L-asparaginase_C"/>
</dbReference>
<comment type="function">
    <text evidence="5 7">Allows the formation of correctly charged Gln-tRNA(Gln) through the transamidation of misacylated Glu-tRNA(Gln) in organisms which lack glutaminyl-tRNA synthetase. The reaction takes place in the presence of glutamine and ATP through an activated gamma-phospho-Glu-tRNA(Gln). The GatDE system is specific for glutamate and does not act on aspartate.</text>
</comment>
<dbReference type="InterPro" id="IPR011878">
    <property type="entry name" value="GatD"/>
</dbReference>
<feature type="domain" description="L-asparaginase N-terminal" evidence="8">
    <location>
        <begin position="94"/>
        <end position="288"/>
    </location>
</feature>
<dbReference type="Proteomes" id="UP000427373">
    <property type="component" value="Chromosome"/>
</dbReference>
<evidence type="ECO:0000256" key="4">
    <source>
        <dbReference type="ARBA" id="ARBA00022917"/>
    </source>
</evidence>
<dbReference type="GO" id="GO:0006520">
    <property type="term" value="P:amino acid metabolic process"/>
    <property type="evidence" value="ECO:0007669"/>
    <property type="project" value="InterPro"/>
</dbReference>
<evidence type="ECO:0000259" key="8">
    <source>
        <dbReference type="Pfam" id="PF00710"/>
    </source>
</evidence>
<dbReference type="InterPro" id="IPR037222">
    <property type="entry name" value="GatD_N_sf"/>
</dbReference>
<dbReference type="PANTHER" id="PTHR11707">
    <property type="entry name" value="L-ASPARAGINASE"/>
    <property type="match status" value="1"/>
</dbReference>
<feature type="active site" evidence="5">
    <location>
        <position position="102"/>
    </location>
</feature>
<dbReference type="GO" id="GO:0050567">
    <property type="term" value="F:glutaminyl-tRNA synthase (glutamine-hydrolyzing) activity"/>
    <property type="evidence" value="ECO:0007669"/>
    <property type="project" value="UniProtKB-UniRule"/>
</dbReference>
<dbReference type="NCBIfam" id="NF003217">
    <property type="entry name" value="PRK04183.1"/>
    <property type="match status" value="1"/>
</dbReference>
<comment type="subunit">
    <text evidence="5 7">Heterodimer of GatD and GatE.</text>
</comment>
<dbReference type="InterPro" id="IPR040918">
    <property type="entry name" value="GatD_N"/>
</dbReference>
<accession>A0A650CGU9</accession>
<dbReference type="SUPFAM" id="SSF53774">
    <property type="entry name" value="Glutaminase/Asparaginase"/>
    <property type="match status" value="1"/>
</dbReference>
<evidence type="ECO:0000256" key="6">
    <source>
        <dbReference type="PROSITE-ProRule" id="PRU10100"/>
    </source>
</evidence>
<dbReference type="Gene3D" id="3.40.50.40">
    <property type="match status" value="1"/>
</dbReference>
<dbReference type="SUPFAM" id="SSF141300">
    <property type="entry name" value="GatD N-terminal domain-like"/>
    <property type="match status" value="1"/>
</dbReference>
<keyword evidence="3 5" id="KW-0067">ATP-binding</keyword>
<dbReference type="PIRSF" id="PIRSF001220">
    <property type="entry name" value="L-ASNase_gatD"/>
    <property type="match status" value="1"/>
</dbReference>
<feature type="active site" evidence="5">
    <location>
        <position position="257"/>
    </location>
</feature>
<dbReference type="InterPro" id="IPR037152">
    <property type="entry name" value="L-asparaginase_N_sf"/>
</dbReference>
<comment type="catalytic activity">
    <reaction evidence="5 7">
        <text>L-glutamyl-tRNA(Gln) + L-glutamine + ATP + H2O = L-glutaminyl-tRNA(Gln) + L-glutamate + ADP + phosphate + H(+)</text>
        <dbReference type="Rhea" id="RHEA:17521"/>
        <dbReference type="Rhea" id="RHEA-COMP:9681"/>
        <dbReference type="Rhea" id="RHEA-COMP:9684"/>
        <dbReference type="ChEBI" id="CHEBI:15377"/>
        <dbReference type="ChEBI" id="CHEBI:15378"/>
        <dbReference type="ChEBI" id="CHEBI:29985"/>
        <dbReference type="ChEBI" id="CHEBI:30616"/>
        <dbReference type="ChEBI" id="CHEBI:43474"/>
        <dbReference type="ChEBI" id="CHEBI:58359"/>
        <dbReference type="ChEBI" id="CHEBI:78520"/>
        <dbReference type="ChEBI" id="CHEBI:78521"/>
        <dbReference type="ChEBI" id="CHEBI:456216"/>
    </reaction>
</comment>
<dbReference type="GO" id="GO:0006450">
    <property type="term" value="P:regulation of translational fidelity"/>
    <property type="evidence" value="ECO:0007669"/>
    <property type="project" value="InterPro"/>
</dbReference>
<evidence type="ECO:0000256" key="1">
    <source>
        <dbReference type="ARBA" id="ARBA00022598"/>
    </source>
</evidence>
<dbReference type="InterPro" id="IPR040919">
    <property type="entry name" value="Asparaginase_C"/>
</dbReference>
<dbReference type="Pfam" id="PF00710">
    <property type="entry name" value="Asparaginase"/>
    <property type="match status" value="1"/>
</dbReference>
<dbReference type="InterPro" id="IPR006033">
    <property type="entry name" value="AsnA_fam"/>
</dbReference>
<keyword evidence="12" id="KW-0808">Transferase</keyword>
<dbReference type="EMBL" id="CP045484">
    <property type="protein sequence ID" value="QGR17010.1"/>
    <property type="molecule type" value="Genomic_DNA"/>
</dbReference>
<dbReference type="SMART" id="SM00870">
    <property type="entry name" value="Asparaginase"/>
    <property type="match status" value="1"/>
</dbReference>
<feature type="domain" description="GatD N-terminal" evidence="10">
    <location>
        <begin position="19"/>
        <end position="70"/>
    </location>
</feature>
<dbReference type="EC" id="6.3.5.-" evidence="5 7"/>
<dbReference type="EMBL" id="JACHFY010000001">
    <property type="protein sequence ID" value="MBB5252546.1"/>
    <property type="molecule type" value="Genomic_DNA"/>
</dbReference>
<dbReference type="PANTHER" id="PTHR11707:SF28">
    <property type="entry name" value="60 KDA LYSOPHOSPHOLIPASE"/>
    <property type="match status" value="1"/>
</dbReference>
<evidence type="ECO:0000259" key="9">
    <source>
        <dbReference type="Pfam" id="PF17763"/>
    </source>
</evidence>
<dbReference type="NCBIfam" id="TIGR02153">
    <property type="entry name" value="gatD_arch"/>
    <property type="match status" value="1"/>
</dbReference>
<dbReference type="KEGG" id="soh:D1869_07325"/>
<reference evidence="11 14" key="2">
    <citation type="submission" date="2020-08" db="EMBL/GenBank/DDBJ databases">
        <title>Genomic Encyclopedia of Type Strains, Phase IV (KMG-IV): sequencing the most valuable type-strain genomes for metagenomic binning, comparative biology and taxonomic classification.</title>
        <authorList>
            <person name="Goeker M."/>
        </authorList>
    </citation>
    <scope>NUCLEOTIDE SEQUENCE [LARGE SCALE GENOMIC DNA]</scope>
    <source>
        <strain evidence="11 14">DSM 12421</strain>
    </source>
</reference>
<evidence type="ECO:0000313" key="12">
    <source>
        <dbReference type="EMBL" id="QGR17010.1"/>
    </source>
</evidence>
<dbReference type="InterPro" id="IPR036152">
    <property type="entry name" value="Asp/glu_Ase-like_sf"/>
</dbReference>
<proteinExistence type="inferred from homology"/>
<dbReference type="AlphaFoldDB" id="A0A650CGU9"/>
<dbReference type="HAMAP" id="MF_00586">
    <property type="entry name" value="GatD"/>
    <property type="match status" value="1"/>
</dbReference>
<feature type="domain" description="Asparaginase/glutaminase C-terminal" evidence="9">
    <location>
        <begin position="307"/>
        <end position="420"/>
    </location>
</feature>
<reference evidence="12 13" key="1">
    <citation type="submission" date="2019-10" db="EMBL/GenBank/DDBJ databases">
        <title>Genome Sequences from Six Type Strain Members of the Archaeal Family Sulfolobaceae: Acidianus ambivalens, Acidianus infernus, Metallosphaera prunae, Stygiolobus azoricus, Sulfolobus metallicus, and Sulfurisphaera ohwakuensis.</title>
        <authorList>
            <person name="Counts J.A."/>
            <person name="Kelly R.M."/>
        </authorList>
    </citation>
    <scope>NUCLEOTIDE SEQUENCE [LARGE SCALE GENOMIC DNA]</scope>
    <source>
        <strain evidence="12 13">TA-1</strain>
    </source>
</reference>
<dbReference type="PROSITE" id="PS00917">
    <property type="entry name" value="ASN_GLN_ASE_2"/>
    <property type="match status" value="1"/>
</dbReference>
<comment type="similarity">
    <text evidence="5 7">Belongs to the asparaginase 1 family. GatD subfamily.</text>
</comment>
<name>A0A650CGU9_SULOH</name>
<feature type="active site" evidence="5">
    <location>
        <position position="179"/>
    </location>
</feature>
<dbReference type="Gene3D" id="2.30.30.520">
    <property type="match status" value="1"/>
</dbReference>
<protein>
    <recommendedName>
        <fullName evidence="5 7">Glutamyl-tRNA(Gln) amidotransferase subunit D</fullName>
        <shortName evidence="5">Glu-ADT subunit D</shortName>
        <ecNumber evidence="5 7">6.3.5.-</ecNumber>
    </recommendedName>
</protein>